<dbReference type="AlphaFoldDB" id="A0ABD1ENX6"/>
<organism evidence="6 7">
    <name type="scientific">Hypothenemus hampei</name>
    <name type="common">Coffee berry borer</name>
    <dbReference type="NCBI Taxonomy" id="57062"/>
    <lineage>
        <taxon>Eukaryota</taxon>
        <taxon>Metazoa</taxon>
        <taxon>Ecdysozoa</taxon>
        <taxon>Arthropoda</taxon>
        <taxon>Hexapoda</taxon>
        <taxon>Insecta</taxon>
        <taxon>Pterygota</taxon>
        <taxon>Neoptera</taxon>
        <taxon>Endopterygota</taxon>
        <taxon>Coleoptera</taxon>
        <taxon>Polyphaga</taxon>
        <taxon>Cucujiformia</taxon>
        <taxon>Curculionidae</taxon>
        <taxon>Scolytinae</taxon>
        <taxon>Hypothenemus</taxon>
    </lineage>
</organism>
<comment type="similarity">
    <text evidence="2">Belongs to the major royal jelly protein family.</text>
</comment>
<gene>
    <name evidence="6" type="ORF">ABEB36_009041</name>
</gene>
<evidence type="ECO:0000256" key="5">
    <source>
        <dbReference type="SAM" id="SignalP"/>
    </source>
</evidence>
<protein>
    <recommendedName>
        <fullName evidence="8">Bee-milk protein</fullName>
    </recommendedName>
</protein>
<evidence type="ECO:0000256" key="4">
    <source>
        <dbReference type="ARBA" id="ARBA00022729"/>
    </source>
</evidence>
<accession>A0ABD1ENX6</accession>
<feature type="signal peptide" evidence="5">
    <location>
        <begin position="1"/>
        <end position="19"/>
    </location>
</feature>
<keyword evidence="4 5" id="KW-0732">Signal</keyword>
<evidence type="ECO:0000256" key="2">
    <source>
        <dbReference type="ARBA" id="ARBA00009127"/>
    </source>
</evidence>
<evidence type="ECO:0000256" key="3">
    <source>
        <dbReference type="ARBA" id="ARBA00022525"/>
    </source>
</evidence>
<proteinExistence type="inferred from homology"/>
<dbReference type="Pfam" id="PF03022">
    <property type="entry name" value="MRJP"/>
    <property type="match status" value="1"/>
</dbReference>
<reference evidence="6 7" key="1">
    <citation type="submission" date="2024-05" db="EMBL/GenBank/DDBJ databases">
        <title>Genetic variation in Jamaican populations of the coffee berry borer (Hypothenemus hampei).</title>
        <authorList>
            <person name="Errbii M."/>
            <person name="Myrie A."/>
        </authorList>
    </citation>
    <scope>NUCLEOTIDE SEQUENCE [LARGE SCALE GENOMIC DNA]</scope>
    <source>
        <strain evidence="6">JA-Hopewell-2020-01-JO</strain>
        <tissue evidence="6">Whole body</tissue>
    </source>
</reference>
<comment type="subcellular location">
    <subcellularLocation>
        <location evidence="1">Secreted</location>
    </subcellularLocation>
</comment>
<sequence length="362" mass="41687">MKLFLIIMIFFHILFQMHCIDLNKLESFGINKNTFYVNDILIYFNRAFLAIPRSTCQNNISHPTLVELPWKDNVILKSRMQLPIEGQMWADCKELQNAVSLAKEGVKSKLWILDQGNQFCPAKVMMYSMLHNRFIENELIDLAEVDRNRLNSLVVENGTKIGDHRAFIGSVGENELLVCYLKNLKCVRAQLLQNSLQTSLKPINGDFLTINKGDSVMFFTSKDSLEVYSLDIQAIPEELQAEPSDNLTILVKYRGNKLGMSSGLMVDSQNGLLYYLTRDNVIVRWNTAKPLQAEYHDVLLQSSTLLPYVSRLFPDLQGNIFALVNMWDPDNCLANEEQGNETLERTLRIVKYNWMLDKYLIE</sequence>
<dbReference type="EMBL" id="JBDJPC010000006">
    <property type="protein sequence ID" value="KAL1498205.1"/>
    <property type="molecule type" value="Genomic_DNA"/>
</dbReference>
<feature type="chain" id="PRO_5044778559" description="Bee-milk protein" evidence="5">
    <location>
        <begin position="20"/>
        <end position="362"/>
    </location>
</feature>
<comment type="caution">
    <text evidence="6">The sequence shown here is derived from an EMBL/GenBank/DDBJ whole genome shotgun (WGS) entry which is preliminary data.</text>
</comment>
<evidence type="ECO:0008006" key="8">
    <source>
        <dbReference type="Google" id="ProtNLM"/>
    </source>
</evidence>
<evidence type="ECO:0000256" key="1">
    <source>
        <dbReference type="ARBA" id="ARBA00004613"/>
    </source>
</evidence>
<dbReference type="Gene3D" id="2.120.10.30">
    <property type="entry name" value="TolB, C-terminal domain"/>
    <property type="match status" value="1"/>
</dbReference>
<dbReference type="InterPro" id="IPR017996">
    <property type="entry name" value="MRJP/yellow-related"/>
</dbReference>
<dbReference type="Proteomes" id="UP001566132">
    <property type="component" value="Unassembled WGS sequence"/>
</dbReference>
<evidence type="ECO:0000313" key="7">
    <source>
        <dbReference type="Proteomes" id="UP001566132"/>
    </source>
</evidence>
<keyword evidence="3" id="KW-0964">Secreted</keyword>
<dbReference type="GO" id="GO:0005576">
    <property type="term" value="C:extracellular region"/>
    <property type="evidence" value="ECO:0007669"/>
    <property type="project" value="UniProtKB-SubCell"/>
</dbReference>
<name>A0ABD1ENX6_HYPHA</name>
<dbReference type="InterPro" id="IPR011042">
    <property type="entry name" value="6-blade_b-propeller_TolB-like"/>
</dbReference>
<keyword evidence="7" id="KW-1185">Reference proteome</keyword>
<evidence type="ECO:0000313" key="6">
    <source>
        <dbReference type="EMBL" id="KAL1498205.1"/>
    </source>
</evidence>